<dbReference type="RefSeq" id="WP_173268732.1">
    <property type="nucleotide sequence ID" value="NZ_JABMKV010000001.1"/>
</dbReference>
<accession>A0ABX2D983</accession>
<name>A0ABX2D983_9SPHI</name>
<dbReference type="EMBL" id="JABMKV010000001">
    <property type="protein sequence ID" value="NQX30540.1"/>
    <property type="molecule type" value="Genomic_DNA"/>
</dbReference>
<dbReference type="Gene3D" id="1.10.10.1110">
    <property type="entry name" value="Methyltransferase PG1098, N-terminal domain"/>
    <property type="match status" value="1"/>
</dbReference>
<dbReference type="CDD" id="cd02440">
    <property type="entry name" value="AdoMet_MTases"/>
    <property type="match status" value="1"/>
</dbReference>
<protein>
    <recommendedName>
        <fullName evidence="5">THUMP-like domain-containing protein</fullName>
    </recommendedName>
</protein>
<dbReference type="InterPro" id="IPR054168">
    <property type="entry name" value="PG_1098_Fer"/>
</dbReference>
<dbReference type="SUPFAM" id="SSF53335">
    <property type="entry name" value="S-adenosyl-L-methionine-dependent methyltransferases"/>
    <property type="match status" value="1"/>
</dbReference>
<sequence length="392" mass="44259">MNENILNNEVQLYIIEHINADVNKIALSKSLFKNVSSAELAGQIAAKKKSVHKLPTWFNQQGIYYPVLLCIEQCSSEATAAYKANLAIGSSLIDLTAGFGVDSYFFSKKINEVYSCEINPELSEITAHNAKILGAGNINFIAEDGIEFLKNNPQKFDCIYIDPARRSHSNKVFKLKDCTPDVTEHLSLFLEKAQRIIIKTAPLLDISAGLSELQYVSEIHIVSVKNECKELLWVIDKNFIGETKIVCTTLNTTHKTFYFPLSDLQLTTEIATSAPFGYLYEPDVALLKSGAFNLIAKRFGLKKLHPQSQLYFSDDVKQEFLGRIFKINSLLTLNELKKEKNLIGNVIVRNFPEKSEQLVKKYKISSSHDDFIVFTQTNEGYLVLKAKIIQHY</sequence>
<dbReference type="PANTHER" id="PTHR14741:SF32">
    <property type="entry name" value="TRIMETHYLGUANOSINE SYNTHASE"/>
    <property type="match status" value="1"/>
</dbReference>
<gene>
    <name evidence="3" type="ORF">HQN85_02300</name>
</gene>
<reference evidence="3 4" key="1">
    <citation type="submission" date="2020-05" db="EMBL/GenBank/DDBJ databases">
        <title>Description of Pedobacter foliorum sp. nov.</title>
        <authorList>
            <person name="Qi S."/>
            <person name="Carlier A."/>
            <person name="Cnockaert M."/>
            <person name="Vandamme P."/>
        </authorList>
    </citation>
    <scope>NUCLEOTIDE SEQUENCE [LARGE SCALE GENOMIC DNA]</scope>
    <source>
        <strain evidence="3 4">LMG 31300</strain>
    </source>
</reference>
<dbReference type="Gene3D" id="3.40.50.150">
    <property type="entry name" value="Vaccinia Virus protein VP39"/>
    <property type="match status" value="1"/>
</dbReference>
<proteinExistence type="predicted"/>
<dbReference type="Proteomes" id="UP000762110">
    <property type="component" value="Unassembled WGS sequence"/>
</dbReference>
<dbReference type="Pfam" id="PF22013">
    <property type="entry name" value="PG_1098_Fer"/>
    <property type="match status" value="1"/>
</dbReference>
<evidence type="ECO:0008006" key="5">
    <source>
        <dbReference type="Google" id="ProtNLM"/>
    </source>
</evidence>
<evidence type="ECO:0000259" key="1">
    <source>
        <dbReference type="Pfam" id="PF18096"/>
    </source>
</evidence>
<dbReference type="PANTHER" id="PTHR14741">
    <property type="entry name" value="S-ADENOSYLMETHIONINE-DEPENDENT METHYLTRANSFERASE RELATED"/>
    <property type="match status" value="1"/>
</dbReference>
<keyword evidence="4" id="KW-1185">Reference proteome</keyword>
<evidence type="ECO:0000313" key="3">
    <source>
        <dbReference type="EMBL" id="NQX30540.1"/>
    </source>
</evidence>
<dbReference type="Pfam" id="PF18096">
    <property type="entry name" value="Thump_like"/>
    <property type="match status" value="1"/>
</dbReference>
<organism evidence="3 4">
    <name type="scientific">Pedobacter boryungensis</name>
    <dbReference type="NCBI Taxonomy" id="869962"/>
    <lineage>
        <taxon>Bacteria</taxon>
        <taxon>Pseudomonadati</taxon>
        <taxon>Bacteroidota</taxon>
        <taxon>Sphingobacteriia</taxon>
        <taxon>Sphingobacteriales</taxon>
        <taxon>Sphingobacteriaceae</taxon>
        <taxon>Pedobacter</taxon>
    </lineage>
</organism>
<feature type="domain" description="PG-1098 ferredoxin-like" evidence="2">
    <location>
        <begin position="278"/>
        <end position="320"/>
    </location>
</feature>
<evidence type="ECO:0000259" key="2">
    <source>
        <dbReference type="Pfam" id="PF22013"/>
    </source>
</evidence>
<feature type="domain" description="THUMP-like" evidence="1">
    <location>
        <begin position="322"/>
        <end position="378"/>
    </location>
</feature>
<comment type="caution">
    <text evidence="3">The sequence shown here is derived from an EMBL/GenBank/DDBJ whole genome shotgun (WGS) entry which is preliminary data.</text>
</comment>
<dbReference type="InterPro" id="IPR041497">
    <property type="entry name" value="Thump-like"/>
</dbReference>
<dbReference type="InterPro" id="IPR029063">
    <property type="entry name" value="SAM-dependent_MTases_sf"/>
</dbReference>
<evidence type="ECO:0000313" key="4">
    <source>
        <dbReference type="Proteomes" id="UP000762110"/>
    </source>
</evidence>